<keyword evidence="4" id="KW-1185">Reference proteome</keyword>
<dbReference type="InterPro" id="IPR050345">
    <property type="entry name" value="Aliph_Amidase/BUP"/>
</dbReference>
<dbReference type="EMBL" id="JBHUMA010000003">
    <property type="protein sequence ID" value="MFD2597436.1"/>
    <property type="molecule type" value="Genomic_DNA"/>
</dbReference>
<sequence>MKIALASPLIPDSLSTGLDSLRALTKAASSQHAKIVCFPESFLPGYPGMGYSVEDRTEESLKNALNDACIAAAENDIAIILPMDYYLDEVLHNLAFVIDSNGDVIGYQTKNQLDPSEDNIWTAGENRQLFEIDGLKFGITICHEGFRYPESVRWAACNDAQIVFHPHFSGGDDNGLVLEKFGDISNPYYEKAMLMRALENTIYFASVNYASKFTESASAVINPEGSLLAHQPYGVEGVLVVDIDLTKATGLLAKRFKPQLFVYYLR</sequence>
<dbReference type="RefSeq" id="WP_380866598.1">
    <property type="nucleotide sequence ID" value="NZ_JBHUMA010000003.1"/>
</dbReference>
<evidence type="ECO:0000259" key="2">
    <source>
        <dbReference type="PROSITE" id="PS50263"/>
    </source>
</evidence>
<proteinExistence type="predicted"/>
<gene>
    <name evidence="3" type="ORF">ACFSQ3_00615</name>
</gene>
<dbReference type="CDD" id="cd07197">
    <property type="entry name" value="nitrilase"/>
    <property type="match status" value="1"/>
</dbReference>
<comment type="caution">
    <text evidence="3">The sequence shown here is derived from an EMBL/GenBank/DDBJ whole genome shotgun (WGS) entry which is preliminary data.</text>
</comment>
<dbReference type="GO" id="GO:0016787">
    <property type="term" value="F:hydrolase activity"/>
    <property type="evidence" value="ECO:0007669"/>
    <property type="project" value="UniProtKB-KW"/>
</dbReference>
<dbReference type="InterPro" id="IPR036526">
    <property type="entry name" value="C-N_Hydrolase_sf"/>
</dbReference>
<dbReference type="PANTHER" id="PTHR43674">
    <property type="entry name" value="NITRILASE C965.09-RELATED"/>
    <property type="match status" value="1"/>
</dbReference>
<dbReference type="Proteomes" id="UP001597393">
    <property type="component" value="Unassembled WGS sequence"/>
</dbReference>
<organism evidence="3 4">
    <name type="scientific">Sphingobacterium corticis</name>
    <dbReference type="NCBI Taxonomy" id="1812823"/>
    <lineage>
        <taxon>Bacteria</taxon>
        <taxon>Pseudomonadati</taxon>
        <taxon>Bacteroidota</taxon>
        <taxon>Sphingobacteriia</taxon>
        <taxon>Sphingobacteriales</taxon>
        <taxon>Sphingobacteriaceae</taxon>
        <taxon>Sphingobacterium</taxon>
    </lineage>
</organism>
<accession>A0ABW5NE50</accession>
<keyword evidence="1 3" id="KW-0378">Hydrolase</keyword>
<evidence type="ECO:0000313" key="3">
    <source>
        <dbReference type="EMBL" id="MFD2597436.1"/>
    </source>
</evidence>
<evidence type="ECO:0000313" key="4">
    <source>
        <dbReference type="Proteomes" id="UP001597393"/>
    </source>
</evidence>
<name>A0ABW5NE50_9SPHI</name>
<protein>
    <submittedName>
        <fullName evidence="3">Carbon-nitrogen hydrolase family protein</fullName>
    </submittedName>
</protein>
<dbReference type="Gene3D" id="3.60.110.10">
    <property type="entry name" value="Carbon-nitrogen hydrolase"/>
    <property type="match status" value="1"/>
</dbReference>
<dbReference type="PANTHER" id="PTHR43674:SF2">
    <property type="entry name" value="BETA-UREIDOPROPIONASE"/>
    <property type="match status" value="1"/>
</dbReference>
<dbReference type="Pfam" id="PF00795">
    <property type="entry name" value="CN_hydrolase"/>
    <property type="match status" value="1"/>
</dbReference>
<dbReference type="InterPro" id="IPR003010">
    <property type="entry name" value="C-N_Hydrolase"/>
</dbReference>
<dbReference type="SUPFAM" id="SSF56317">
    <property type="entry name" value="Carbon-nitrogen hydrolase"/>
    <property type="match status" value="1"/>
</dbReference>
<evidence type="ECO:0000256" key="1">
    <source>
        <dbReference type="ARBA" id="ARBA00022801"/>
    </source>
</evidence>
<reference evidence="4" key="1">
    <citation type="journal article" date="2019" name="Int. J. Syst. Evol. Microbiol.">
        <title>The Global Catalogue of Microorganisms (GCM) 10K type strain sequencing project: providing services to taxonomists for standard genome sequencing and annotation.</title>
        <authorList>
            <consortium name="The Broad Institute Genomics Platform"/>
            <consortium name="The Broad Institute Genome Sequencing Center for Infectious Disease"/>
            <person name="Wu L."/>
            <person name="Ma J."/>
        </authorList>
    </citation>
    <scope>NUCLEOTIDE SEQUENCE [LARGE SCALE GENOMIC DNA]</scope>
    <source>
        <strain evidence="4">KCTC 42248</strain>
    </source>
</reference>
<dbReference type="PROSITE" id="PS50263">
    <property type="entry name" value="CN_HYDROLASE"/>
    <property type="match status" value="1"/>
</dbReference>
<feature type="domain" description="CN hydrolase" evidence="2">
    <location>
        <begin position="1"/>
        <end position="245"/>
    </location>
</feature>